<dbReference type="Pfam" id="PF06666">
    <property type="entry name" value="DUF1173"/>
    <property type="match status" value="1"/>
</dbReference>
<accession>A0AB34CE66</accession>
<dbReference type="AlphaFoldDB" id="A0AB34CE66"/>
<dbReference type="InterPro" id="IPR009553">
    <property type="entry name" value="DUF1173"/>
</dbReference>
<comment type="caution">
    <text evidence="1">The sequence shown here is derived from an EMBL/GenBank/DDBJ whole genome shotgun (WGS) entry which is preliminary data.</text>
</comment>
<sequence>MLPLGLFSGFPDLVLPEDVRHRLERSFCRELLDWRRGMKVVIIAETEPPETSFRQIDERDQPSSCSTVIDVALMTVIPRFIPLDSGYEGAVEEKLWQEKRAFIKPLRYDGEEDVFADFVLKDVPDGDALPMEVFGMNSPEYLQRRQVKTAHYEAEYGPGRWWYWDAAAKPDMPAFPCV</sequence>
<proteinExistence type="predicted"/>
<dbReference type="Proteomes" id="UP000324255">
    <property type="component" value="Unassembled WGS sequence"/>
</dbReference>
<evidence type="ECO:0000313" key="1">
    <source>
        <dbReference type="EMBL" id="KAA6119616.1"/>
    </source>
</evidence>
<protein>
    <submittedName>
        <fullName evidence="1">DUF1173 domain-containing protein</fullName>
    </submittedName>
</protein>
<gene>
    <name evidence="1" type="ORF">F3I20_21260</name>
</gene>
<dbReference type="EMBL" id="VWVM01000024">
    <property type="protein sequence ID" value="KAA6119616.1"/>
    <property type="molecule type" value="Genomic_DNA"/>
</dbReference>
<organism evidence="1 2">
    <name type="scientific">Candidatus Pantoea gossypiicola</name>
    <dbReference type="NCBI Taxonomy" id="2608008"/>
    <lineage>
        <taxon>Bacteria</taxon>
        <taxon>Pseudomonadati</taxon>
        <taxon>Pseudomonadota</taxon>
        <taxon>Gammaproteobacteria</taxon>
        <taxon>Enterobacterales</taxon>
        <taxon>Erwiniaceae</taxon>
        <taxon>Pantoea</taxon>
    </lineage>
</organism>
<name>A0AB34CE66_9GAMM</name>
<reference evidence="1 2" key="1">
    <citation type="submission" date="2019-09" db="EMBL/GenBank/DDBJ databases">
        <title>Genomic diversity of phyloplane-associated Pantoea species in Pakistan cotton crop.</title>
        <authorList>
            <person name="Tufail M.R."/>
            <person name="Cook D.R."/>
        </authorList>
    </citation>
    <scope>NUCLEOTIDE SEQUENCE [LARGE SCALE GENOMIC DNA]</scope>
    <source>
        <strain evidence="1 2">B_8</strain>
    </source>
</reference>
<keyword evidence="2" id="KW-1185">Reference proteome</keyword>
<evidence type="ECO:0000313" key="2">
    <source>
        <dbReference type="Proteomes" id="UP000324255"/>
    </source>
</evidence>